<accession>A0A4R5AKM5</accession>
<sequence>MIRKQGVTRADTPTGTPTGASAGTRIRTRVGAVLVIWRWTATGFCRWCGSALAWAAEAADDVAGRVHLCGSVASGGTYGALRVHADLRHAGMRVSPKRVERDAPARRHPRWRWRPHRHPTLAPAPHAGTGARTGTGTRTGVGVGVPRWPPRSSRRCPICCAVMSP</sequence>
<protein>
    <submittedName>
        <fullName evidence="3">Transposase</fullName>
    </submittedName>
</protein>
<evidence type="ECO:0000256" key="1">
    <source>
        <dbReference type="SAM" id="MobiDB-lite"/>
    </source>
</evidence>
<keyword evidence="4" id="KW-1185">Reference proteome</keyword>
<dbReference type="AlphaFoldDB" id="A0A4R5AKM5"/>
<evidence type="ECO:0000313" key="4">
    <source>
        <dbReference type="Proteomes" id="UP000294513"/>
    </source>
</evidence>
<dbReference type="OrthoDB" id="3254719at2"/>
<evidence type="ECO:0000259" key="2">
    <source>
        <dbReference type="Pfam" id="PF13276"/>
    </source>
</evidence>
<evidence type="ECO:0000313" key="3">
    <source>
        <dbReference type="EMBL" id="TDD73223.1"/>
    </source>
</evidence>
<reference evidence="3 4" key="1">
    <citation type="submission" date="2019-03" db="EMBL/GenBank/DDBJ databases">
        <title>Draft genome sequences of novel Actinobacteria.</title>
        <authorList>
            <person name="Sahin N."/>
            <person name="Ay H."/>
            <person name="Saygin H."/>
        </authorList>
    </citation>
    <scope>NUCLEOTIDE SEQUENCE [LARGE SCALE GENOMIC DNA]</scope>
    <source>
        <strain evidence="3 4">H3C3</strain>
    </source>
</reference>
<dbReference type="Proteomes" id="UP000294513">
    <property type="component" value="Unassembled WGS sequence"/>
</dbReference>
<dbReference type="InterPro" id="IPR025948">
    <property type="entry name" value="HTH-like_dom"/>
</dbReference>
<feature type="region of interest" description="Disordered" evidence="1">
    <location>
        <begin position="115"/>
        <end position="147"/>
    </location>
</feature>
<organism evidence="3 4">
    <name type="scientific">Actinomadura rubrisoli</name>
    <dbReference type="NCBI Taxonomy" id="2530368"/>
    <lineage>
        <taxon>Bacteria</taxon>
        <taxon>Bacillati</taxon>
        <taxon>Actinomycetota</taxon>
        <taxon>Actinomycetes</taxon>
        <taxon>Streptosporangiales</taxon>
        <taxon>Thermomonosporaceae</taxon>
        <taxon>Actinomadura</taxon>
    </lineage>
</organism>
<name>A0A4R5AKM5_9ACTN</name>
<dbReference type="EMBL" id="SMKU01000266">
    <property type="protein sequence ID" value="TDD73223.1"/>
    <property type="molecule type" value="Genomic_DNA"/>
</dbReference>
<feature type="domain" description="HTH-like" evidence="2">
    <location>
        <begin position="74"/>
        <end position="101"/>
    </location>
</feature>
<comment type="caution">
    <text evidence="3">The sequence shown here is derived from an EMBL/GenBank/DDBJ whole genome shotgun (WGS) entry which is preliminary data.</text>
</comment>
<feature type="compositionally biased region" description="Low complexity" evidence="1">
    <location>
        <begin position="8"/>
        <end position="23"/>
    </location>
</feature>
<dbReference type="Pfam" id="PF13276">
    <property type="entry name" value="HTH_21"/>
    <property type="match status" value="1"/>
</dbReference>
<feature type="compositionally biased region" description="Gly residues" evidence="1">
    <location>
        <begin position="131"/>
        <end position="143"/>
    </location>
</feature>
<feature type="region of interest" description="Disordered" evidence="1">
    <location>
        <begin position="1"/>
        <end position="23"/>
    </location>
</feature>
<gene>
    <name evidence="3" type="ORF">E1298_34460</name>
</gene>
<proteinExistence type="predicted"/>